<sequence>MDSDRWVHGDASVSWAVRGISDRRQALGGAEKLWRRRIAEGLDDAREDDTGMVWASAASTVTAENDFVVIEMLVN</sequence>
<dbReference type="EMBL" id="JBEDUW010000003">
    <property type="protein sequence ID" value="KAK9938609.1"/>
    <property type="molecule type" value="Genomic_DNA"/>
</dbReference>
<name>A0AAW1XRR8_RUBAR</name>
<comment type="caution">
    <text evidence="1">The sequence shown here is derived from an EMBL/GenBank/DDBJ whole genome shotgun (WGS) entry which is preliminary data.</text>
</comment>
<keyword evidence="2" id="KW-1185">Reference proteome</keyword>
<evidence type="ECO:0000313" key="1">
    <source>
        <dbReference type="EMBL" id="KAK9938609.1"/>
    </source>
</evidence>
<organism evidence="1 2">
    <name type="scientific">Rubus argutus</name>
    <name type="common">Southern blackberry</name>
    <dbReference type="NCBI Taxonomy" id="59490"/>
    <lineage>
        <taxon>Eukaryota</taxon>
        <taxon>Viridiplantae</taxon>
        <taxon>Streptophyta</taxon>
        <taxon>Embryophyta</taxon>
        <taxon>Tracheophyta</taxon>
        <taxon>Spermatophyta</taxon>
        <taxon>Magnoliopsida</taxon>
        <taxon>eudicotyledons</taxon>
        <taxon>Gunneridae</taxon>
        <taxon>Pentapetalae</taxon>
        <taxon>rosids</taxon>
        <taxon>fabids</taxon>
        <taxon>Rosales</taxon>
        <taxon>Rosaceae</taxon>
        <taxon>Rosoideae</taxon>
        <taxon>Rosoideae incertae sedis</taxon>
        <taxon>Rubus</taxon>
    </lineage>
</organism>
<dbReference type="Proteomes" id="UP001457282">
    <property type="component" value="Unassembled WGS sequence"/>
</dbReference>
<dbReference type="AlphaFoldDB" id="A0AAW1XRR8"/>
<gene>
    <name evidence="1" type="ORF">M0R45_015337</name>
</gene>
<accession>A0AAW1XRR8</accession>
<evidence type="ECO:0000313" key="2">
    <source>
        <dbReference type="Proteomes" id="UP001457282"/>
    </source>
</evidence>
<reference evidence="1 2" key="1">
    <citation type="journal article" date="2023" name="G3 (Bethesda)">
        <title>A chromosome-length genome assembly and annotation of blackberry (Rubus argutus, cv. 'Hillquist').</title>
        <authorList>
            <person name="Bruna T."/>
            <person name="Aryal R."/>
            <person name="Dudchenko O."/>
            <person name="Sargent D.J."/>
            <person name="Mead D."/>
            <person name="Buti M."/>
            <person name="Cavallini A."/>
            <person name="Hytonen T."/>
            <person name="Andres J."/>
            <person name="Pham M."/>
            <person name="Weisz D."/>
            <person name="Mascagni F."/>
            <person name="Usai G."/>
            <person name="Natali L."/>
            <person name="Bassil N."/>
            <person name="Fernandez G.E."/>
            <person name="Lomsadze A."/>
            <person name="Armour M."/>
            <person name="Olukolu B."/>
            <person name="Poorten T."/>
            <person name="Britton C."/>
            <person name="Davik J."/>
            <person name="Ashrafi H."/>
            <person name="Aiden E.L."/>
            <person name="Borodovsky M."/>
            <person name="Worthington M."/>
        </authorList>
    </citation>
    <scope>NUCLEOTIDE SEQUENCE [LARGE SCALE GENOMIC DNA]</scope>
    <source>
        <strain evidence="1">PI 553951</strain>
    </source>
</reference>
<protein>
    <submittedName>
        <fullName evidence="1">Uncharacterized protein</fullName>
    </submittedName>
</protein>
<proteinExistence type="predicted"/>